<evidence type="ECO:0000313" key="10">
    <source>
        <dbReference type="Proteomes" id="UP000656813"/>
    </source>
</evidence>
<keyword evidence="2" id="KW-1003">Cell membrane</keyword>
<evidence type="ECO:0000256" key="2">
    <source>
        <dbReference type="ARBA" id="ARBA00022475"/>
    </source>
</evidence>
<evidence type="ECO:0000256" key="6">
    <source>
        <dbReference type="SAM" id="MobiDB-lite"/>
    </source>
</evidence>
<proteinExistence type="predicted"/>
<evidence type="ECO:0000313" key="9">
    <source>
        <dbReference type="EMBL" id="GGH75235.1"/>
    </source>
</evidence>
<dbReference type="EMBL" id="BMFV01000002">
    <property type="protein sequence ID" value="GGH75235.1"/>
    <property type="molecule type" value="Genomic_DNA"/>
</dbReference>
<feature type="transmembrane region" description="Helical" evidence="7">
    <location>
        <begin position="59"/>
        <end position="78"/>
    </location>
</feature>
<feature type="compositionally biased region" description="Acidic residues" evidence="6">
    <location>
        <begin position="253"/>
        <end position="268"/>
    </location>
</feature>
<evidence type="ECO:0000256" key="3">
    <source>
        <dbReference type="ARBA" id="ARBA00022692"/>
    </source>
</evidence>
<evidence type="ECO:0000256" key="7">
    <source>
        <dbReference type="SAM" id="Phobius"/>
    </source>
</evidence>
<dbReference type="Pfam" id="PF12791">
    <property type="entry name" value="RsgI_N"/>
    <property type="match status" value="1"/>
</dbReference>
<sequence length="299" mass="33874">MTRGIIISKKKQKAVVLTEDGCFHSVRLKKAAVNLKVGQHISSAHFHPNLLSIRRFPVLIMYSVLLLAIILLVLQLYFNNKVVAYVSYDVDPGLEASINRHMKVLSVEPLNDEAKALLKSEDMEAHPSIETFTDKVIDSLIQQGYVDRDGEIVMSTVVTDKVKKQEHSHFESQLTDVLNRTQKEQLLRERNTHFAILHASEESRNIARKYGLTVGKYMLYQTLFGNSTEFTLDQVKEMTIGEMRNMAQSIAETDPEPEASESNDEETSSQEPQPKTATPFATHDINDSRDLNIESESLR</sequence>
<dbReference type="RefSeq" id="WP_188495602.1">
    <property type="nucleotide sequence ID" value="NZ_BMFV01000002.1"/>
</dbReference>
<feature type="region of interest" description="Disordered" evidence="6">
    <location>
        <begin position="251"/>
        <end position="299"/>
    </location>
</feature>
<evidence type="ECO:0000259" key="8">
    <source>
        <dbReference type="PROSITE" id="PS51849"/>
    </source>
</evidence>
<dbReference type="Proteomes" id="UP000656813">
    <property type="component" value="Unassembled WGS sequence"/>
</dbReference>
<dbReference type="GO" id="GO:0005886">
    <property type="term" value="C:plasma membrane"/>
    <property type="evidence" value="ECO:0007669"/>
    <property type="project" value="UniProtKB-SubCell"/>
</dbReference>
<dbReference type="InterPro" id="IPR024449">
    <property type="entry name" value="Anti-sigma_RsgI_N"/>
</dbReference>
<reference evidence="9" key="2">
    <citation type="submission" date="2020-09" db="EMBL/GenBank/DDBJ databases">
        <authorList>
            <person name="Sun Q."/>
            <person name="Zhou Y."/>
        </authorList>
    </citation>
    <scope>NUCLEOTIDE SEQUENCE</scope>
    <source>
        <strain evidence="9">CGMCC 1.12777</strain>
    </source>
</reference>
<protein>
    <recommendedName>
        <fullName evidence="8">RsgI N-terminal anti-sigma domain-containing protein</fullName>
    </recommendedName>
</protein>
<evidence type="ECO:0000256" key="4">
    <source>
        <dbReference type="ARBA" id="ARBA00022989"/>
    </source>
</evidence>
<keyword evidence="10" id="KW-1185">Reference proteome</keyword>
<dbReference type="Pfam" id="PF23750">
    <property type="entry name" value="RsgI_M"/>
    <property type="match status" value="1"/>
</dbReference>
<gene>
    <name evidence="9" type="ORF">GCM10007096_04260</name>
</gene>
<keyword evidence="3 7" id="KW-0812">Transmembrane</keyword>
<feature type="compositionally biased region" description="Basic and acidic residues" evidence="6">
    <location>
        <begin position="284"/>
        <end position="299"/>
    </location>
</feature>
<accession>A0A8J3EL65</accession>
<evidence type="ECO:0000256" key="5">
    <source>
        <dbReference type="ARBA" id="ARBA00023136"/>
    </source>
</evidence>
<keyword evidence="4 7" id="KW-1133">Transmembrane helix</keyword>
<name>A0A8J3EL65_9BACL</name>
<dbReference type="PROSITE" id="PS51849">
    <property type="entry name" value="RSGI_N"/>
    <property type="match status" value="1"/>
</dbReference>
<comment type="caution">
    <text evidence="9">The sequence shown here is derived from an EMBL/GenBank/DDBJ whole genome shotgun (WGS) entry which is preliminary data.</text>
</comment>
<dbReference type="InterPro" id="IPR055431">
    <property type="entry name" value="RsgI_M"/>
</dbReference>
<organism evidence="9 10">
    <name type="scientific">Pullulanibacillus pueri</name>
    <dbReference type="NCBI Taxonomy" id="1437324"/>
    <lineage>
        <taxon>Bacteria</taxon>
        <taxon>Bacillati</taxon>
        <taxon>Bacillota</taxon>
        <taxon>Bacilli</taxon>
        <taxon>Bacillales</taxon>
        <taxon>Sporolactobacillaceae</taxon>
        <taxon>Pullulanibacillus</taxon>
    </lineage>
</organism>
<keyword evidence="5 7" id="KW-0472">Membrane</keyword>
<dbReference type="AlphaFoldDB" id="A0A8J3EL65"/>
<comment type="subcellular location">
    <subcellularLocation>
        <location evidence="1">Cell membrane</location>
        <topology evidence="1">Single-pass membrane protein</topology>
    </subcellularLocation>
</comment>
<evidence type="ECO:0000256" key="1">
    <source>
        <dbReference type="ARBA" id="ARBA00004162"/>
    </source>
</evidence>
<reference evidence="9" key="1">
    <citation type="journal article" date="2014" name="Int. J. Syst. Evol. Microbiol.">
        <title>Complete genome sequence of Corynebacterium casei LMG S-19264T (=DSM 44701T), isolated from a smear-ripened cheese.</title>
        <authorList>
            <consortium name="US DOE Joint Genome Institute (JGI-PGF)"/>
            <person name="Walter F."/>
            <person name="Albersmeier A."/>
            <person name="Kalinowski J."/>
            <person name="Ruckert C."/>
        </authorList>
    </citation>
    <scope>NUCLEOTIDE SEQUENCE</scope>
    <source>
        <strain evidence="9">CGMCC 1.12777</strain>
    </source>
</reference>
<feature type="domain" description="RsgI N-terminal anti-sigma" evidence="8">
    <location>
        <begin position="2"/>
        <end position="52"/>
    </location>
</feature>